<evidence type="ECO:0000313" key="2">
    <source>
        <dbReference type="EMBL" id="KEI70452.1"/>
    </source>
</evidence>
<comment type="caution">
    <text evidence="2">The sequence shown here is derived from an EMBL/GenBank/DDBJ whole genome shotgun (WGS) entry which is preliminary data.</text>
</comment>
<dbReference type="AlphaFoldDB" id="A0A081K8H6"/>
<evidence type="ECO:0008006" key="4">
    <source>
        <dbReference type="Google" id="ProtNLM"/>
    </source>
</evidence>
<dbReference type="Proteomes" id="UP000027997">
    <property type="component" value="Unassembled WGS sequence"/>
</dbReference>
<gene>
    <name evidence="2" type="ORF">GV64_06640</name>
</gene>
<keyword evidence="3" id="KW-1185">Reference proteome</keyword>
<dbReference type="PANTHER" id="PTHR30615:SF8">
    <property type="entry name" value="UPF0047 PROTEIN C4A8.02C"/>
    <property type="match status" value="1"/>
</dbReference>
<proteinExistence type="inferred from homology"/>
<dbReference type="PANTHER" id="PTHR30615">
    <property type="entry name" value="UNCHARACTERIZED PROTEIN YJBQ-RELATED"/>
    <property type="match status" value="1"/>
</dbReference>
<evidence type="ECO:0000256" key="1">
    <source>
        <dbReference type="ARBA" id="ARBA00005534"/>
    </source>
</evidence>
<protein>
    <recommendedName>
        <fullName evidence="4">Secondary thiamine-phosphate synthase</fullName>
    </recommendedName>
</protein>
<dbReference type="EMBL" id="JOJP01000001">
    <property type="protein sequence ID" value="KEI70452.1"/>
    <property type="molecule type" value="Genomic_DNA"/>
</dbReference>
<dbReference type="RefSeq" id="WP_020580973.1">
    <property type="nucleotide sequence ID" value="NZ_JOJP01000001.1"/>
</dbReference>
<dbReference type="PIRSF" id="PIRSF004681">
    <property type="entry name" value="UCP004681"/>
    <property type="match status" value="1"/>
</dbReference>
<name>A0A081K8H6_9GAMM</name>
<dbReference type="InterPro" id="IPR035917">
    <property type="entry name" value="YjbQ-like_sf"/>
</dbReference>
<organism evidence="2 3">
    <name type="scientific">Endozoicomonas elysicola</name>
    <dbReference type="NCBI Taxonomy" id="305900"/>
    <lineage>
        <taxon>Bacteria</taxon>
        <taxon>Pseudomonadati</taxon>
        <taxon>Pseudomonadota</taxon>
        <taxon>Gammaproteobacteria</taxon>
        <taxon>Oceanospirillales</taxon>
        <taxon>Endozoicomonadaceae</taxon>
        <taxon>Endozoicomonas</taxon>
    </lineage>
</organism>
<reference evidence="2 3" key="1">
    <citation type="submission" date="2014-06" db="EMBL/GenBank/DDBJ databases">
        <title>Whole Genome Sequences of Three Symbiotic Endozoicomonas Bacteria.</title>
        <authorList>
            <person name="Neave M.J."/>
            <person name="Apprill A."/>
            <person name="Voolstra C.R."/>
        </authorList>
    </citation>
    <scope>NUCLEOTIDE SEQUENCE [LARGE SCALE GENOMIC DNA]</scope>
    <source>
        <strain evidence="2 3">DSM 22380</strain>
    </source>
</reference>
<evidence type="ECO:0000313" key="3">
    <source>
        <dbReference type="Proteomes" id="UP000027997"/>
    </source>
</evidence>
<dbReference type="SUPFAM" id="SSF111038">
    <property type="entry name" value="YjbQ-like"/>
    <property type="match status" value="1"/>
</dbReference>
<dbReference type="NCBIfam" id="TIGR00149">
    <property type="entry name" value="TIGR00149_YjbQ"/>
    <property type="match status" value="1"/>
</dbReference>
<dbReference type="Gene3D" id="2.60.120.460">
    <property type="entry name" value="YjbQ-like"/>
    <property type="match status" value="1"/>
</dbReference>
<dbReference type="InterPro" id="IPR001602">
    <property type="entry name" value="UPF0047_YjbQ-like"/>
</dbReference>
<dbReference type="eggNOG" id="COG0432">
    <property type="taxonomic scope" value="Bacteria"/>
</dbReference>
<dbReference type="STRING" id="305900.GV64_06640"/>
<accession>A0A081K8H6</accession>
<dbReference type="Pfam" id="PF01894">
    <property type="entry name" value="YjbQ"/>
    <property type="match status" value="1"/>
</dbReference>
<sequence>MWLQKQVQLPTYQRGFHLITEEITRNLPELAQCKTGLCHVFIQHTSASLTLNENADPNVRHDMETFSNHYIPENEEYFLHIIEGSDDMPAHIKSSLFGADVMIPITNGSLALGTWQGVWLGEHRDRGGNRNLIITLQGDAYA</sequence>
<comment type="similarity">
    <text evidence="1">Belongs to the UPF0047 family.</text>
</comment>